<name>A0A6F8XLK1_9ACTN</name>
<evidence type="ECO:0000256" key="5">
    <source>
        <dbReference type="ARBA" id="ARBA00022989"/>
    </source>
</evidence>
<comment type="subcellular location">
    <subcellularLocation>
        <location evidence="1">Cell membrane</location>
        <topology evidence="1">Multi-pass membrane protein</topology>
    </subcellularLocation>
</comment>
<protein>
    <submittedName>
        <fullName evidence="8">MFS transporter</fullName>
    </submittedName>
</protein>
<dbReference type="CDD" id="cd06173">
    <property type="entry name" value="MFS_MefA_like"/>
    <property type="match status" value="1"/>
</dbReference>
<dbReference type="PANTHER" id="PTHR23513:SF11">
    <property type="entry name" value="STAPHYLOFERRIN A TRANSPORTER"/>
    <property type="match status" value="1"/>
</dbReference>
<dbReference type="AlphaFoldDB" id="A0A6F8XLK1"/>
<feature type="transmembrane region" description="Helical" evidence="7">
    <location>
        <begin position="225"/>
        <end position="248"/>
    </location>
</feature>
<dbReference type="GO" id="GO:0005886">
    <property type="term" value="C:plasma membrane"/>
    <property type="evidence" value="ECO:0007669"/>
    <property type="project" value="UniProtKB-SubCell"/>
</dbReference>
<keyword evidence="4 7" id="KW-0812">Transmembrane</keyword>
<accession>A0A6F8XLK1</accession>
<dbReference type="PANTHER" id="PTHR23513">
    <property type="entry name" value="INTEGRAL MEMBRANE EFFLUX PROTEIN-RELATED"/>
    <property type="match status" value="1"/>
</dbReference>
<proteinExistence type="predicted"/>
<evidence type="ECO:0000256" key="2">
    <source>
        <dbReference type="ARBA" id="ARBA00022448"/>
    </source>
</evidence>
<evidence type="ECO:0000313" key="8">
    <source>
        <dbReference type="EMBL" id="BCB74661.1"/>
    </source>
</evidence>
<feature type="transmembrane region" description="Helical" evidence="7">
    <location>
        <begin position="374"/>
        <end position="396"/>
    </location>
</feature>
<evidence type="ECO:0000256" key="4">
    <source>
        <dbReference type="ARBA" id="ARBA00022692"/>
    </source>
</evidence>
<keyword evidence="6 7" id="KW-0472">Membrane</keyword>
<reference evidence="8 9" key="2">
    <citation type="submission" date="2020-03" db="EMBL/GenBank/DDBJ databases">
        <authorList>
            <person name="Ichikawa N."/>
            <person name="Kimura A."/>
            <person name="Kitahashi Y."/>
            <person name="Uohara A."/>
        </authorList>
    </citation>
    <scope>NUCLEOTIDE SEQUENCE [LARGE SCALE GENOMIC DNA]</scope>
    <source>
        <strain evidence="8 9">NBRC 107702</strain>
    </source>
</reference>
<evidence type="ECO:0000256" key="7">
    <source>
        <dbReference type="SAM" id="Phobius"/>
    </source>
</evidence>
<keyword evidence="5 7" id="KW-1133">Transmembrane helix</keyword>
<gene>
    <name evidence="8" type="ORF">Pflav_010710</name>
</gene>
<feature type="transmembrane region" description="Helical" evidence="7">
    <location>
        <begin position="286"/>
        <end position="302"/>
    </location>
</feature>
<dbReference type="InterPro" id="IPR036259">
    <property type="entry name" value="MFS_trans_sf"/>
</dbReference>
<feature type="transmembrane region" description="Helical" evidence="7">
    <location>
        <begin position="254"/>
        <end position="274"/>
    </location>
</feature>
<evidence type="ECO:0000256" key="1">
    <source>
        <dbReference type="ARBA" id="ARBA00004651"/>
    </source>
</evidence>
<dbReference type="Proteomes" id="UP000502508">
    <property type="component" value="Chromosome"/>
</dbReference>
<feature type="transmembrane region" description="Helical" evidence="7">
    <location>
        <begin position="53"/>
        <end position="74"/>
    </location>
</feature>
<evidence type="ECO:0000256" key="3">
    <source>
        <dbReference type="ARBA" id="ARBA00022475"/>
    </source>
</evidence>
<keyword evidence="3" id="KW-1003">Cell membrane</keyword>
<reference evidence="8 9" key="1">
    <citation type="submission" date="2020-03" db="EMBL/GenBank/DDBJ databases">
        <title>Whole genome shotgun sequence of Phytohabitans flavus NBRC 107702.</title>
        <authorList>
            <person name="Komaki H."/>
            <person name="Tamura T."/>
        </authorList>
    </citation>
    <scope>NUCLEOTIDE SEQUENCE [LARGE SCALE GENOMIC DNA]</scope>
    <source>
        <strain evidence="8 9">NBRC 107702</strain>
    </source>
</reference>
<dbReference type="Pfam" id="PF05977">
    <property type="entry name" value="MFS_3"/>
    <property type="match status" value="1"/>
</dbReference>
<feature type="transmembrane region" description="Helical" evidence="7">
    <location>
        <begin position="308"/>
        <end position="334"/>
    </location>
</feature>
<evidence type="ECO:0000313" key="9">
    <source>
        <dbReference type="Proteomes" id="UP000502508"/>
    </source>
</evidence>
<feature type="transmembrane region" description="Helical" evidence="7">
    <location>
        <begin position="346"/>
        <end position="368"/>
    </location>
</feature>
<sequence>MGASLTDHRPRVRDVLRVREFQAMCAAEFLSYAGDQIARVGLAVLVFNRTDSAALTGLTYMMTFLPSVVGALVLSGLADRKPRRELIIVLDLAQAALVVAMLTPGMPLAGLCVLVGLVSLLTGPYKAAHLALLRDVLDADLYPLGMAVRQSQNNAAQLMGFAGGGVLAASVSPRLCMSINALSFLASAAIVAVGVVRRPAARTTSGGGGLRSGLVVVWGDPKRRAIFLATFLSACYVAPEALAAPVAATLNQDPIMVGLLLASCCAGAVVGVPLLSRLLPALRRSAAFPVLLVLTGLPLALLPLHGDIYLAMVVFAVGGALWAIQVVMLSANLVELLPDSHRAQGMGVAASMNRTAMGVGAGLAGLLAEAVGPVPAIGVAGVAATLLAVVPGALWIRSSRSATGLHEPAVHLATEPGA</sequence>
<organism evidence="8 9">
    <name type="scientific">Phytohabitans flavus</name>
    <dbReference type="NCBI Taxonomy" id="1076124"/>
    <lineage>
        <taxon>Bacteria</taxon>
        <taxon>Bacillati</taxon>
        <taxon>Actinomycetota</taxon>
        <taxon>Actinomycetes</taxon>
        <taxon>Micromonosporales</taxon>
        <taxon>Micromonosporaceae</taxon>
    </lineage>
</organism>
<dbReference type="Gene3D" id="1.20.1250.20">
    <property type="entry name" value="MFS general substrate transporter like domains"/>
    <property type="match status" value="1"/>
</dbReference>
<feature type="transmembrane region" description="Helical" evidence="7">
    <location>
        <begin position="177"/>
        <end position="196"/>
    </location>
</feature>
<keyword evidence="9" id="KW-1185">Reference proteome</keyword>
<dbReference type="InterPro" id="IPR010290">
    <property type="entry name" value="TM_effector"/>
</dbReference>
<dbReference type="KEGG" id="pfla:Pflav_010710"/>
<keyword evidence="2" id="KW-0813">Transport</keyword>
<dbReference type="EMBL" id="AP022870">
    <property type="protein sequence ID" value="BCB74661.1"/>
    <property type="molecule type" value="Genomic_DNA"/>
</dbReference>
<dbReference type="SUPFAM" id="SSF103473">
    <property type="entry name" value="MFS general substrate transporter"/>
    <property type="match status" value="1"/>
</dbReference>
<evidence type="ECO:0000256" key="6">
    <source>
        <dbReference type="ARBA" id="ARBA00023136"/>
    </source>
</evidence>